<dbReference type="Proteomes" id="UP000030066">
    <property type="component" value="Chromosome"/>
</dbReference>
<keyword evidence="5" id="KW-0862">Zinc</keyword>
<dbReference type="InterPro" id="IPR001587">
    <property type="entry name" value="RNase_J_CS"/>
</dbReference>
<dbReference type="InterPro" id="IPR004613">
    <property type="entry name" value="RNase_J"/>
</dbReference>
<gene>
    <name evidence="9" type="ORF">MGM1_5960</name>
</gene>
<name>A0A097STQ7_9BACT</name>
<reference evidence="9 10" key="1">
    <citation type="journal article" date="2014" name="PLoS ONE">
        <title>An emerging Mycoplasma associated with trichomoniasis, vaginal infection and disease.</title>
        <authorList>
            <consortium name="Vaginal Microbiome Consortium"/>
            <person name="Fettweis J.M."/>
            <person name="Serrano M.G."/>
            <person name="Huang B."/>
            <person name="Brooks J.P."/>
            <person name="Glascock A.L."/>
            <person name="Sheth N.U."/>
            <person name="Strauss J.F.III."/>
            <person name="Jefferson K.K."/>
            <person name="Buck G.A."/>
        </authorList>
    </citation>
    <scope>NUCLEOTIDE SEQUENCE [LARGE SCALE GENOMIC DNA]</scope>
    <source>
        <strain evidence="9 10">VCU_M1</strain>
    </source>
</reference>
<evidence type="ECO:0000256" key="1">
    <source>
        <dbReference type="ARBA" id="ARBA00022490"/>
    </source>
</evidence>
<sequence length="584" mass="66193">MSKVIEKLFAEEQQQSIQDQEDEIKGIYGEPTKWWSLGGVDEIGKNMYVFQQDDELFIIDCGIKFCDNDFPGVDGLICPFDSLIENQDKIKALIITHGHEDHIGGVPYLLRSVKIPKIYAPQLSIELIKKRAKEFGDIKLPEINLINDNTKIITPRFKFEFYRVCHSIPDAFGVYIETKNARIIHSGDFKFDFSTNGDEFDILKVAEMGRRNIDVLFCESTNAETPGFAPSEKYVIEELRGIIETCPGRVFVATFASNLQRIEEILDIAIRNNRKICLYGRSMNANVNIAIDIGLLNCSKEHFIDSSELEQFPDNEIMILCTGSQGEEMAALNQMATGRNARIVFRSTDTIILSSSPIPGNFEAVEKLVNKLYMCGANVKINSKETKLHTSGHATQMEQQLLMKLTNPQYVVPIHGEFKMLRALRQNAIDSGIHPDNVYQAARGQILEISNHRLIPTDDFVDMYDVYVSNGQIDGDSAGTLKYRKILSRDGIFNISLVINKKTKQLATQPLINTKGAFFVKDSQPLMSKIAYSIRDKVNTLLAKNNNINYSQIKKHVQNISLFYIWANKKKKPYVLTSIFEVNE</sequence>
<dbReference type="InterPro" id="IPR001279">
    <property type="entry name" value="Metallo-B-lactamas"/>
</dbReference>
<keyword evidence="2" id="KW-0540">Nuclease</keyword>
<dbReference type="Gene3D" id="3.10.20.580">
    <property type="match status" value="1"/>
</dbReference>
<evidence type="ECO:0000313" key="10">
    <source>
        <dbReference type="Proteomes" id="UP000030066"/>
    </source>
</evidence>
<dbReference type="InterPro" id="IPR055132">
    <property type="entry name" value="RNase_J_b_CASP"/>
</dbReference>
<dbReference type="PANTHER" id="PTHR43694:SF1">
    <property type="entry name" value="RIBONUCLEASE J"/>
    <property type="match status" value="1"/>
</dbReference>
<evidence type="ECO:0000259" key="8">
    <source>
        <dbReference type="SMART" id="SM00849"/>
    </source>
</evidence>
<dbReference type="STRING" id="1318617.MGM1_5960"/>
<dbReference type="GO" id="GO:0046872">
    <property type="term" value="F:metal ion binding"/>
    <property type="evidence" value="ECO:0007669"/>
    <property type="project" value="UniProtKB-KW"/>
</dbReference>
<dbReference type="SUPFAM" id="SSF56281">
    <property type="entry name" value="Metallo-hydrolase/oxidoreductase"/>
    <property type="match status" value="1"/>
</dbReference>
<keyword evidence="6" id="KW-0269">Exonuclease</keyword>
<dbReference type="HOGENOM" id="CLU_008727_3_3_14"/>
<dbReference type="Pfam" id="PF22505">
    <property type="entry name" value="RNase_J_b_CASP"/>
    <property type="match status" value="1"/>
</dbReference>
<keyword evidence="1" id="KW-0963">Cytoplasm</keyword>
<protein>
    <submittedName>
        <fullName evidence="9">Metallo-beta-lactamase superfamily protein</fullName>
    </submittedName>
</protein>
<dbReference type="Gene3D" id="3.60.15.10">
    <property type="entry name" value="Ribonuclease Z/Hydroxyacylglutathione hydrolase-like"/>
    <property type="match status" value="1"/>
</dbReference>
<dbReference type="NCBIfam" id="TIGR00649">
    <property type="entry name" value="MG423"/>
    <property type="match status" value="1"/>
</dbReference>
<feature type="domain" description="Metallo-beta-lactamase" evidence="8">
    <location>
        <begin position="44"/>
        <end position="249"/>
    </location>
</feature>
<keyword evidence="10" id="KW-1185">Reference proteome</keyword>
<evidence type="ECO:0000313" key="9">
    <source>
        <dbReference type="EMBL" id="AIV03952.1"/>
    </source>
</evidence>
<organism evidence="9 10">
    <name type="scientific">Candidatus Malacoplasma girerdii</name>
    <dbReference type="NCBI Taxonomy" id="1318617"/>
    <lineage>
        <taxon>Bacteria</taxon>
        <taxon>Bacillati</taxon>
        <taxon>Mycoplasmatota</taxon>
        <taxon>Mycoplasmoidales</taxon>
        <taxon>Mycoplasmoidaceae</taxon>
        <taxon>Malacoplasma</taxon>
    </lineage>
</organism>
<evidence type="ECO:0000256" key="5">
    <source>
        <dbReference type="ARBA" id="ARBA00022833"/>
    </source>
</evidence>
<evidence type="ECO:0000256" key="7">
    <source>
        <dbReference type="ARBA" id="ARBA00022884"/>
    </source>
</evidence>
<dbReference type="InterPro" id="IPR011108">
    <property type="entry name" value="RMMBL"/>
</dbReference>
<dbReference type="CDD" id="cd07714">
    <property type="entry name" value="RNaseJ_MBL-fold"/>
    <property type="match status" value="1"/>
</dbReference>
<dbReference type="EMBL" id="CP007711">
    <property type="protein sequence ID" value="AIV03952.1"/>
    <property type="molecule type" value="Genomic_DNA"/>
</dbReference>
<dbReference type="GO" id="GO:0004527">
    <property type="term" value="F:exonuclease activity"/>
    <property type="evidence" value="ECO:0007669"/>
    <property type="project" value="UniProtKB-KW"/>
</dbReference>
<dbReference type="InterPro" id="IPR041636">
    <property type="entry name" value="RNase_J_C"/>
</dbReference>
<dbReference type="Pfam" id="PF00753">
    <property type="entry name" value="Lactamase_B"/>
    <property type="match status" value="1"/>
</dbReference>
<evidence type="ECO:0000256" key="2">
    <source>
        <dbReference type="ARBA" id="ARBA00022722"/>
    </source>
</evidence>
<dbReference type="Pfam" id="PF17770">
    <property type="entry name" value="RNase_J_C"/>
    <property type="match status" value="1"/>
</dbReference>
<dbReference type="KEGG" id="mgj:MGM1_5960"/>
<dbReference type="AlphaFoldDB" id="A0A097STQ7"/>
<dbReference type="eggNOG" id="COG0595">
    <property type="taxonomic scope" value="Bacteria"/>
</dbReference>
<dbReference type="PROSITE" id="PS01292">
    <property type="entry name" value="UPF0036"/>
    <property type="match status" value="1"/>
</dbReference>
<dbReference type="Pfam" id="PF07521">
    <property type="entry name" value="RMMBL"/>
    <property type="match status" value="1"/>
</dbReference>
<evidence type="ECO:0000256" key="3">
    <source>
        <dbReference type="ARBA" id="ARBA00022723"/>
    </source>
</evidence>
<dbReference type="InterPro" id="IPR036866">
    <property type="entry name" value="RibonucZ/Hydroxyglut_hydro"/>
</dbReference>
<keyword evidence="4" id="KW-0378">Hydrolase</keyword>
<dbReference type="Gene3D" id="3.40.50.10710">
    <property type="entry name" value="Metallo-hydrolase/oxidoreductase"/>
    <property type="match status" value="1"/>
</dbReference>
<dbReference type="InterPro" id="IPR042173">
    <property type="entry name" value="RNase_J_2"/>
</dbReference>
<proteinExistence type="predicted"/>
<accession>A0A097STQ7</accession>
<dbReference type="PANTHER" id="PTHR43694">
    <property type="entry name" value="RIBONUCLEASE J"/>
    <property type="match status" value="1"/>
</dbReference>
<evidence type="ECO:0000256" key="4">
    <source>
        <dbReference type="ARBA" id="ARBA00022801"/>
    </source>
</evidence>
<dbReference type="SMART" id="SM00849">
    <property type="entry name" value="Lactamase_B"/>
    <property type="match status" value="1"/>
</dbReference>
<keyword evidence="7" id="KW-0694">RNA-binding</keyword>
<evidence type="ECO:0000256" key="6">
    <source>
        <dbReference type="ARBA" id="ARBA00022839"/>
    </source>
</evidence>
<dbReference type="GO" id="GO:0003723">
    <property type="term" value="F:RNA binding"/>
    <property type="evidence" value="ECO:0007669"/>
    <property type="project" value="UniProtKB-KW"/>
</dbReference>
<keyword evidence="3" id="KW-0479">Metal-binding</keyword>